<dbReference type="Proteomes" id="UP001156484">
    <property type="component" value="Chromosome"/>
</dbReference>
<sequence length="68" mass="7404">MTCSHCNQDIDHCHGTLVLHAVTPAQCTEPDCTDLDLVRHTLVLDCTEIDGGCSCTVVAQEDHLLRIS</sequence>
<accession>A0ACD4DHP4</accession>
<dbReference type="EMBL" id="CP107551">
    <property type="protein sequence ID" value="UYP19522.1"/>
    <property type="molecule type" value="Genomic_DNA"/>
</dbReference>
<keyword evidence="2" id="KW-1185">Reference proteome</keyword>
<proteinExistence type="predicted"/>
<gene>
    <name evidence="1" type="ORF">OED52_02850</name>
</gene>
<evidence type="ECO:0000313" key="1">
    <source>
        <dbReference type="EMBL" id="UYP19522.1"/>
    </source>
</evidence>
<name>A0ACD4DHP4_9NOCA</name>
<evidence type="ECO:0000313" key="2">
    <source>
        <dbReference type="Proteomes" id="UP001156484"/>
    </source>
</evidence>
<reference evidence="1" key="1">
    <citation type="submission" date="2022-10" db="EMBL/GenBank/DDBJ databases">
        <title>Rhodococcus ferula Z13 complete genome.</title>
        <authorList>
            <person name="Long X."/>
            <person name="Zang M."/>
        </authorList>
    </citation>
    <scope>NUCLEOTIDE SEQUENCE</scope>
    <source>
        <strain evidence="1">Z13</strain>
    </source>
</reference>
<protein>
    <submittedName>
        <fullName evidence="1">Uncharacterized protein</fullName>
    </submittedName>
</protein>
<organism evidence="1 2">
    <name type="scientific">Rhodococcus sacchari</name>
    <dbReference type="NCBI Taxonomy" id="2962047"/>
    <lineage>
        <taxon>Bacteria</taxon>
        <taxon>Bacillati</taxon>
        <taxon>Actinomycetota</taxon>
        <taxon>Actinomycetes</taxon>
        <taxon>Mycobacteriales</taxon>
        <taxon>Nocardiaceae</taxon>
        <taxon>Rhodococcus</taxon>
    </lineage>
</organism>